<sequence>MKLSHRARLSGLVTALTAVTILAGTAAPAQAINRVDCAGRTDFFSVHNDGELCFANAGYTDVAIYGVRLVSAGNNSGEFAMLRTVNAPVQSVAFSKYNTIAPDWGQAPFHKVSSIKIF</sequence>
<feature type="signal peptide" evidence="1">
    <location>
        <begin position="1"/>
        <end position="31"/>
    </location>
</feature>
<evidence type="ECO:0000313" key="4">
    <source>
        <dbReference type="Proteomes" id="UP000270471"/>
    </source>
</evidence>
<dbReference type="Pfam" id="PF09076">
    <property type="entry name" value="Crystall_2"/>
    <property type="match status" value="1"/>
</dbReference>
<dbReference type="Gene3D" id="2.60.20.30">
    <property type="match status" value="1"/>
</dbReference>
<keyword evidence="4" id="KW-1185">Reference proteome</keyword>
<gene>
    <name evidence="3" type="ORF">CTZ28_09840</name>
</gene>
<evidence type="ECO:0000259" key="2">
    <source>
        <dbReference type="Pfam" id="PF09076"/>
    </source>
</evidence>
<evidence type="ECO:0000313" key="3">
    <source>
        <dbReference type="EMBL" id="RMB85822.1"/>
    </source>
</evidence>
<name>A0A3M0IBK3_9ACTN</name>
<accession>A0A3M0IBK3</accession>
<reference evidence="3 4" key="1">
    <citation type="submission" date="2017-11" db="EMBL/GenBank/DDBJ databases">
        <title>Draft genome of actinobacteria isolated from guarana (Paullinia cupana (Mart.) Ducke.</title>
        <authorList>
            <person name="Siqueira K.A."/>
            <person name="Liotti R.G."/>
            <person name="Mendes T.A.O."/>
            <person name="Soares M.A."/>
        </authorList>
    </citation>
    <scope>NUCLEOTIDE SEQUENCE [LARGE SCALE GENOMIC DNA]</scope>
    <source>
        <strain evidence="3 4">193</strain>
    </source>
</reference>
<organism evidence="3 4">
    <name type="scientific">Streptomyces shenzhenensis</name>
    <dbReference type="NCBI Taxonomy" id="943815"/>
    <lineage>
        <taxon>Bacteria</taxon>
        <taxon>Bacillati</taxon>
        <taxon>Actinomycetota</taxon>
        <taxon>Actinomycetes</taxon>
        <taxon>Kitasatosporales</taxon>
        <taxon>Streptomycetaceae</taxon>
        <taxon>Streptomyces</taxon>
    </lineage>
</organism>
<dbReference type="OrthoDB" id="4244810at2"/>
<proteinExistence type="predicted"/>
<comment type="caution">
    <text evidence="3">The sequence shown here is derived from an EMBL/GenBank/DDBJ whole genome shotgun (WGS) entry which is preliminary data.</text>
</comment>
<dbReference type="InterPro" id="IPR015791">
    <property type="entry name" value="Antimic/Inh_G_crystallin-like"/>
</dbReference>
<protein>
    <recommendedName>
        <fullName evidence="2">Streptomyces killer toxin-like beta/gamma crystallin domain-containing protein</fullName>
    </recommendedName>
</protein>
<dbReference type="SUPFAM" id="SSF49695">
    <property type="entry name" value="gamma-Crystallin-like"/>
    <property type="match status" value="1"/>
</dbReference>
<feature type="chain" id="PRO_5018138556" description="Streptomyces killer toxin-like beta/gamma crystallin domain-containing protein" evidence="1">
    <location>
        <begin position="32"/>
        <end position="118"/>
    </location>
</feature>
<evidence type="ECO:0000256" key="1">
    <source>
        <dbReference type="SAM" id="SignalP"/>
    </source>
</evidence>
<dbReference type="AlphaFoldDB" id="A0A3M0IBK3"/>
<dbReference type="RefSeq" id="WP_147481131.1">
    <property type="nucleotide sequence ID" value="NZ_PENI01000005.1"/>
</dbReference>
<feature type="domain" description="Streptomyces killer toxin-like beta/gamma crystallin" evidence="2">
    <location>
        <begin position="51"/>
        <end position="76"/>
    </location>
</feature>
<dbReference type="EMBL" id="PENI01000005">
    <property type="protein sequence ID" value="RMB85822.1"/>
    <property type="molecule type" value="Genomic_DNA"/>
</dbReference>
<dbReference type="InterPro" id="IPR011024">
    <property type="entry name" value="G_crystallin-like"/>
</dbReference>
<dbReference type="InterPro" id="IPR015161">
    <property type="entry name" value="Sklp_toxin_b/g_crystallin"/>
</dbReference>
<keyword evidence="1" id="KW-0732">Signal</keyword>
<dbReference type="Proteomes" id="UP000270471">
    <property type="component" value="Unassembled WGS sequence"/>
</dbReference>